<keyword evidence="1" id="KW-0812">Transmembrane</keyword>
<feature type="transmembrane region" description="Helical" evidence="1">
    <location>
        <begin position="74"/>
        <end position="91"/>
    </location>
</feature>
<keyword evidence="1" id="KW-0472">Membrane</keyword>
<dbReference type="PANTHER" id="PTHR48098">
    <property type="entry name" value="ENTEROCHELIN ESTERASE-RELATED"/>
    <property type="match status" value="1"/>
</dbReference>
<dbReference type="InterPro" id="IPR050583">
    <property type="entry name" value="Mycobacterial_A85_antigen"/>
</dbReference>
<evidence type="ECO:0000313" key="3">
    <source>
        <dbReference type="Proteomes" id="UP000636458"/>
    </source>
</evidence>
<dbReference type="InterPro" id="IPR000801">
    <property type="entry name" value="Esterase-like"/>
</dbReference>
<proteinExistence type="predicted"/>
<keyword evidence="3" id="KW-1185">Reference proteome</keyword>
<dbReference type="AlphaFoldDB" id="A0A934SJ94"/>
<dbReference type="Gene3D" id="3.40.50.1820">
    <property type="entry name" value="alpha/beta hydrolase"/>
    <property type="match status" value="1"/>
</dbReference>
<feature type="transmembrane region" description="Helical" evidence="1">
    <location>
        <begin position="103"/>
        <end position="122"/>
    </location>
</feature>
<dbReference type="RefSeq" id="WP_200554923.1">
    <property type="nucleotide sequence ID" value="NZ_JAEPES010000001.1"/>
</dbReference>
<gene>
    <name evidence="2" type="ORF">IV501_03045</name>
</gene>
<evidence type="ECO:0000313" key="2">
    <source>
        <dbReference type="EMBL" id="MBK4346603.1"/>
    </source>
</evidence>
<name>A0A934SJ94_9MICO</name>
<dbReference type="Pfam" id="PF00756">
    <property type="entry name" value="Esterase"/>
    <property type="match status" value="1"/>
</dbReference>
<dbReference type="EMBL" id="JAEPES010000001">
    <property type="protein sequence ID" value="MBK4346603.1"/>
    <property type="molecule type" value="Genomic_DNA"/>
</dbReference>
<dbReference type="PANTHER" id="PTHR48098:SF1">
    <property type="entry name" value="DIACYLGLYCEROL ACYLTRANSFERASE_MYCOLYLTRANSFERASE AG85A"/>
    <property type="match status" value="1"/>
</dbReference>
<feature type="transmembrane region" description="Helical" evidence="1">
    <location>
        <begin position="6"/>
        <end position="32"/>
    </location>
</feature>
<feature type="transmembrane region" description="Helical" evidence="1">
    <location>
        <begin position="39"/>
        <end position="62"/>
    </location>
</feature>
<dbReference type="GO" id="GO:0016747">
    <property type="term" value="F:acyltransferase activity, transferring groups other than amino-acyl groups"/>
    <property type="evidence" value="ECO:0007669"/>
    <property type="project" value="TreeGrafter"/>
</dbReference>
<comment type="caution">
    <text evidence="2">The sequence shown here is derived from an EMBL/GenBank/DDBJ whole genome shotgun (WGS) entry which is preliminary data.</text>
</comment>
<evidence type="ECO:0000256" key="1">
    <source>
        <dbReference type="SAM" id="Phobius"/>
    </source>
</evidence>
<keyword evidence="1" id="KW-1133">Transmembrane helix</keyword>
<reference evidence="2" key="1">
    <citation type="submission" date="2021-01" db="EMBL/GenBank/DDBJ databases">
        <title>Lacisediminihabitans sp. nov. strain G11-30, isolated from Antarctic Soil.</title>
        <authorList>
            <person name="Li J."/>
        </authorList>
    </citation>
    <scope>NUCLEOTIDE SEQUENCE</scope>
    <source>
        <strain evidence="2">G11-30</strain>
    </source>
</reference>
<organism evidence="2 3">
    <name type="scientific">Lacisediminihabitans changchengi</name>
    <dbReference type="NCBI Taxonomy" id="2787634"/>
    <lineage>
        <taxon>Bacteria</taxon>
        <taxon>Bacillati</taxon>
        <taxon>Actinomycetota</taxon>
        <taxon>Actinomycetes</taxon>
        <taxon>Micrococcales</taxon>
        <taxon>Microbacteriaceae</taxon>
        <taxon>Lacisediminihabitans</taxon>
    </lineage>
</organism>
<evidence type="ECO:0008006" key="4">
    <source>
        <dbReference type="Google" id="ProtNLM"/>
    </source>
</evidence>
<accession>A0A934SJ94</accession>
<protein>
    <recommendedName>
        <fullName evidence="4">Esterase</fullName>
    </recommendedName>
</protein>
<dbReference type="InterPro" id="IPR029058">
    <property type="entry name" value="AB_hydrolase_fold"/>
</dbReference>
<dbReference type="Proteomes" id="UP000636458">
    <property type="component" value="Unassembled WGS sequence"/>
</dbReference>
<dbReference type="SUPFAM" id="SSF53474">
    <property type="entry name" value="alpha/beta-Hydrolases"/>
    <property type="match status" value="1"/>
</dbReference>
<sequence length="429" mass="44144">MISALLSLHLISGPLPVVVMALGAAALVALLVTRRWRRWLPVAGVVGLAGLGLGYLLCWLLGDVLDLFDVDLSFTTRTWFAVLVAGMALGIARSFRAGPRSKVLGAVVVVVAVLVGSVGINADLGEFPTVKDAVGLGGYRPLVLPARGASEPIDTWTSPAHMPQNGRVGTVTIPATSSHFAARPAIVYLPPAALVARPAKLPVLVMLSGQPGAPSDLFTSGALASALDSYAHSHDGLAPIVVVPDQLGQETANPMCVDGALGNSATYVTRDVAAWVHAHLTALSGPADRGIGGFSQGGTCSIQLGAAHPSLYGSIVDISGQVAPKRGTVQQTIDAGFAGSRSAYEAALPAAILARSAPYTNSFALFAVGSGDQRYGPGLRQVAAEASAAGMTTHLYVSPGTAHDWHTVRYSLAKMIPAISEHWGLISHG</sequence>